<feature type="region of interest" description="Disordered" evidence="1">
    <location>
        <begin position="589"/>
        <end position="612"/>
    </location>
</feature>
<dbReference type="OrthoDB" id="4186247at2759"/>
<evidence type="ECO:0000313" key="2">
    <source>
        <dbReference type="EMBL" id="PGH03632.1"/>
    </source>
</evidence>
<feature type="region of interest" description="Disordered" evidence="1">
    <location>
        <begin position="146"/>
        <end position="173"/>
    </location>
</feature>
<comment type="caution">
    <text evidence="2">The sequence shown here is derived from an EMBL/GenBank/DDBJ whole genome shotgun (WGS) entry which is preliminary data.</text>
</comment>
<name>A0A2B7X4G8_POLH7</name>
<gene>
    <name evidence="2" type="ORF">AJ80_08653</name>
</gene>
<keyword evidence="3" id="KW-1185">Reference proteome</keyword>
<organism evidence="2 3">
    <name type="scientific">Polytolypa hystricis (strain UAMH7299)</name>
    <dbReference type="NCBI Taxonomy" id="1447883"/>
    <lineage>
        <taxon>Eukaryota</taxon>
        <taxon>Fungi</taxon>
        <taxon>Dikarya</taxon>
        <taxon>Ascomycota</taxon>
        <taxon>Pezizomycotina</taxon>
        <taxon>Eurotiomycetes</taxon>
        <taxon>Eurotiomycetidae</taxon>
        <taxon>Onygenales</taxon>
        <taxon>Onygenales incertae sedis</taxon>
        <taxon>Polytolypa</taxon>
    </lineage>
</organism>
<dbReference type="EMBL" id="PDNA01000208">
    <property type="protein sequence ID" value="PGH03632.1"/>
    <property type="molecule type" value="Genomic_DNA"/>
</dbReference>
<evidence type="ECO:0000313" key="3">
    <source>
        <dbReference type="Proteomes" id="UP000224634"/>
    </source>
</evidence>
<dbReference type="AlphaFoldDB" id="A0A2B7X4G8"/>
<feature type="region of interest" description="Disordered" evidence="1">
    <location>
        <begin position="341"/>
        <end position="373"/>
    </location>
</feature>
<dbReference type="Proteomes" id="UP000224634">
    <property type="component" value="Unassembled WGS sequence"/>
</dbReference>
<sequence length="743" mass="80619">MATPTPSSLSRKISLSALFKSKPSSPLDLSSLPLPPSSTFPSASPENIPTRPRQETTTTTAQPPNAGTENVQPVSPSGRSTLRQHKCSTTGPPTKPKLARDAGPEMPVTFSVFYGALDPTRQDMEHIMFNAKVKSSFLDDLGCPPTSPRKRAGGTGGGGLWGSGSGAGATTTTTYDTEKDVSRVKELIHLSASFTDQIIELWNNRGCVVCRNPVVKVVVHRALCVSIDGYAKLVDGVKMRSVMRGVAKMVSLLDTDIRVQQAIGNVGLGTYVHALAVPVCVPDGKCQDKVKGAIEGFLKEVSKGFPPPPMLTDGGEGVMVVRERKASTPIPELRPAMLRRATETESLRRDKSKRLSVGGEAATGDSLDTGELNDGGEDMLKLRLVAFVGRPVLDPQEAPRPLQMSALVYESEWPENMLSGIKCDDYRAYQRVSAYYEKVILKTARFCCAVCPGRSVPATTLLHRPIATFRRDSTTGCDAEELRQICFSLLRYVRGRWKHPEVMAILGGDGVCQIIEFVVPLCRKNTVCEQAAHIAAKIFVAGQLPADMELLYPDMLPNADFDSLFQQSDEDSQPAEIARKLGEGIIIMGDHPSSSPGKGEDKTSALSSSSSSCNITVGNLRHLLRTSKWANVERFLDKTYTKLKFPPPTSLESGSMIPSSSAAGAYTYNQVEKNVNNRDVFTYTLGRRMPTPAGMVWGGYPISAESRRLVESGMHEMDLISPVITLDMLKIIEKVRKDGRVGG</sequence>
<feature type="region of interest" description="Disordered" evidence="1">
    <location>
        <begin position="21"/>
        <end position="103"/>
    </location>
</feature>
<reference evidence="2 3" key="1">
    <citation type="submission" date="2017-10" db="EMBL/GenBank/DDBJ databases">
        <title>Comparative genomics in systemic dimorphic fungi from Ajellomycetaceae.</title>
        <authorList>
            <person name="Munoz J.F."/>
            <person name="Mcewen J.G."/>
            <person name="Clay O.K."/>
            <person name="Cuomo C.A."/>
        </authorList>
    </citation>
    <scope>NUCLEOTIDE SEQUENCE [LARGE SCALE GENOMIC DNA]</scope>
    <source>
        <strain evidence="2 3">UAMH7299</strain>
    </source>
</reference>
<accession>A0A2B7X4G8</accession>
<feature type="compositionally biased region" description="Low complexity" evidence="1">
    <location>
        <begin position="39"/>
        <end position="64"/>
    </location>
</feature>
<proteinExistence type="predicted"/>
<feature type="compositionally biased region" description="Polar residues" evidence="1">
    <location>
        <begin position="65"/>
        <end position="92"/>
    </location>
</feature>
<feature type="compositionally biased region" description="Gly residues" evidence="1">
    <location>
        <begin position="153"/>
        <end position="167"/>
    </location>
</feature>
<feature type="compositionally biased region" description="Low complexity" evidence="1">
    <location>
        <begin position="21"/>
        <end position="32"/>
    </location>
</feature>
<protein>
    <submittedName>
        <fullName evidence="2">Uncharacterized protein</fullName>
    </submittedName>
</protein>
<evidence type="ECO:0000256" key="1">
    <source>
        <dbReference type="SAM" id="MobiDB-lite"/>
    </source>
</evidence>